<dbReference type="GO" id="GO:0046872">
    <property type="term" value="F:metal ion binding"/>
    <property type="evidence" value="ECO:0007669"/>
    <property type="project" value="UniProtKB-KW"/>
</dbReference>
<accession>A0A916WPW9</accession>
<evidence type="ECO:0000259" key="7">
    <source>
        <dbReference type="PROSITE" id="PS51296"/>
    </source>
</evidence>
<evidence type="ECO:0000256" key="1">
    <source>
        <dbReference type="ARBA" id="ARBA00022714"/>
    </source>
</evidence>
<sequence>MTQTANPEAANSAEAPATPRKPARRHRAGKLPGRQDWSTWPHYNAAKAGFRGYWYPVTYSSHVGERPVRIRLLGEDIAIVRDKGTVYALANRCPHRGVPLTYGNKQFPGTLSCVYHGWTFDLKSGDLCAVITDGPDSRLCGKVTQPTYDVEERLGMVWIYVGDGEQPHPIDEQLPEELVENAAVVGSRIQPREGNWRFACENGYDEGHAKFLHRTALWRMFKAMPVWNITRIERRGRWIFRVQEEQHWSADFPGVGKWTSLAWYKKKPSGKVSNIGNVGSQREPNPVIAEQGFPGFVSVAMPGILRVVYPTFIHYEFYTPVDEDNHLYVGVMANFSKGVHTLPFYVKYLGAVRWLFHGQFSSQDKWMVEMTDAPPEKLYRPDASLLQWRALAEDVTEARIERLTELGLAPADES</sequence>
<dbReference type="InterPro" id="IPR050584">
    <property type="entry name" value="Cholesterol_7-desaturase"/>
</dbReference>
<dbReference type="Gene3D" id="2.20.25.10">
    <property type="match status" value="1"/>
</dbReference>
<evidence type="ECO:0000313" key="8">
    <source>
        <dbReference type="EMBL" id="GGB18543.1"/>
    </source>
</evidence>
<name>A0A916WPW9_9MICO</name>
<dbReference type="Gene3D" id="3.90.380.10">
    <property type="entry name" value="Naphthalene 1,2-dioxygenase Alpha Subunit, Chain A, domain 1"/>
    <property type="match status" value="1"/>
</dbReference>
<gene>
    <name evidence="8" type="ORF">GCM10011492_05480</name>
</gene>
<dbReference type="Gene3D" id="2.20.25.680">
    <property type="match status" value="1"/>
</dbReference>
<feature type="domain" description="Rieske" evidence="7">
    <location>
        <begin position="54"/>
        <end position="159"/>
    </location>
</feature>
<dbReference type="GO" id="GO:0051537">
    <property type="term" value="F:2 iron, 2 sulfur cluster binding"/>
    <property type="evidence" value="ECO:0007669"/>
    <property type="project" value="UniProtKB-KW"/>
</dbReference>
<evidence type="ECO:0000256" key="2">
    <source>
        <dbReference type="ARBA" id="ARBA00022723"/>
    </source>
</evidence>
<dbReference type="Proteomes" id="UP000636793">
    <property type="component" value="Unassembled WGS sequence"/>
</dbReference>
<proteinExistence type="predicted"/>
<dbReference type="GO" id="GO:0016705">
    <property type="term" value="F:oxidoreductase activity, acting on paired donors, with incorporation or reduction of molecular oxygen"/>
    <property type="evidence" value="ECO:0007669"/>
    <property type="project" value="UniProtKB-ARBA"/>
</dbReference>
<keyword evidence="9" id="KW-1185">Reference proteome</keyword>
<feature type="region of interest" description="Disordered" evidence="6">
    <location>
        <begin position="1"/>
        <end position="33"/>
    </location>
</feature>
<dbReference type="Pfam" id="PF00355">
    <property type="entry name" value="Rieske"/>
    <property type="match status" value="1"/>
</dbReference>
<evidence type="ECO:0000256" key="3">
    <source>
        <dbReference type="ARBA" id="ARBA00023002"/>
    </source>
</evidence>
<dbReference type="PANTHER" id="PTHR21266:SF59">
    <property type="entry name" value="BLR4922 PROTEIN"/>
    <property type="match status" value="1"/>
</dbReference>
<dbReference type="GO" id="GO:0004497">
    <property type="term" value="F:monooxygenase activity"/>
    <property type="evidence" value="ECO:0007669"/>
    <property type="project" value="UniProtKB-ARBA"/>
</dbReference>
<dbReference type="AlphaFoldDB" id="A0A916WPW9"/>
<dbReference type="SUPFAM" id="SSF55961">
    <property type="entry name" value="Bet v1-like"/>
    <property type="match status" value="1"/>
</dbReference>
<evidence type="ECO:0000256" key="6">
    <source>
        <dbReference type="SAM" id="MobiDB-lite"/>
    </source>
</evidence>
<dbReference type="Pfam" id="PF11723">
    <property type="entry name" value="Aromatic_hydrox"/>
    <property type="match status" value="1"/>
</dbReference>
<keyword evidence="1" id="KW-0001">2Fe-2S</keyword>
<keyword evidence="2" id="KW-0479">Metal-binding</keyword>
<keyword evidence="5" id="KW-0411">Iron-sulfur</keyword>
<evidence type="ECO:0000256" key="5">
    <source>
        <dbReference type="ARBA" id="ARBA00023014"/>
    </source>
</evidence>
<dbReference type="SUPFAM" id="SSF50022">
    <property type="entry name" value="ISP domain"/>
    <property type="match status" value="1"/>
</dbReference>
<dbReference type="PROSITE" id="PS51296">
    <property type="entry name" value="RIESKE"/>
    <property type="match status" value="1"/>
</dbReference>
<comment type="caution">
    <text evidence="8">The sequence shown here is derived from an EMBL/GenBank/DDBJ whole genome shotgun (WGS) entry which is preliminary data.</text>
</comment>
<dbReference type="RefSeq" id="WP_188835408.1">
    <property type="nucleotide sequence ID" value="NZ_BMHI01000001.1"/>
</dbReference>
<dbReference type="InterPro" id="IPR021028">
    <property type="entry name" value="Homotrim_ring_OHase_catalytic"/>
</dbReference>
<keyword evidence="4" id="KW-0408">Iron</keyword>
<dbReference type="PANTHER" id="PTHR21266">
    <property type="entry name" value="IRON-SULFUR DOMAIN CONTAINING PROTEIN"/>
    <property type="match status" value="1"/>
</dbReference>
<evidence type="ECO:0000313" key="9">
    <source>
        <dbReference type="Proteomes" id="UP000636793"/>
    </source>
</evidence>
<protein>
    <recommendedName>
        <fullName evidence="7">Rieske domain-containing protein</fullName>
    </recommendedName>
</protein>
<feature type="compositionally biased region" description="Low complexity" evidence="6">
    <location>
        <begin position="1"/>
        <end position="18"/>
    </location>
</feature>
<reference evidence="8" key="2">
    <citation type="submission" date="2020-09" db="EMBL/GenBank/DDBJ databases">
        <authorList>
            <person name="Sun Q."/>
            <person name="Zhou Y."/>
        </authorList>
    </citation>
    <scope>NUCLEOTIDE SEQUENCE</scope>
    <source>
        <strain evidence="8">CGMCC 1.15085</strain>
    </source>
</reference>
<dbReference type="InterPro" id="IPR036922">
    <property type="entry name" value="Rieske_2Fe-2S_sf"/>
</dbReference>
<keyword evidence="3" id="KW-0560">Oxidoreductase</keyword>
<dbReference type="InterPro" id="IPR017941">
    <property type="entry name" value="Rieske_2Fe-2S"/>
</dbReference>
<evidence type="ECO:0000256" key="4">
    <source>
        <dbReference type="ARBA" id="ARBA00023004"/>
    </source>
</evidence>
<dbReference type="EMBL" id="BMHI01000001">
    <property type="protein sequence ID" value="GGB18543.1"/>
    <property type="molecule type" value="Genomic_DNA"/>
</dbReference>
<reference evidence="8" key="1">
    <citation type="journal article" date="2014" name="Int. J. Syst. Evol. Microbiol.">
        <title>Complete genome sequence of Corynebacterium casei LMG S-19264T (=DSM 44701T), isolated from a smear-ripened cheese.</title>
        <authorList>
            <consortium name="US DOE Joint Genome Institute (JGI-PGF)"/>
            <person name="Walter F."/>
            <person name="Albersmeier A."/>
            <person name="Kalinowski J."/>
            <person name="Ruckert C."/>
        </authorList>
    </citation>
    <scope>NUCLEOTIDE SEQUENCE</scope>
    <source>
        <strain evidence="8">CGMCC 1.15085</strain>
    </source>
</reference>
<organism evidence="8 9">
    <name type="scientific">Flexivirga endophytica</name>
    <dbReference type="NCBI Taxonomy" id="1849103"/>
    <lineage>
        <taxon>Bacteria</taxon>
        <taxon>Bacillati</taxon>
        <taxon>Actinomycetota</taxon>
        <taxon>Actinomycetes</taxon>
        <taxon>Micrococcales</taxon>
        <taxon>Dermacoccaceae</taxon>
        <taxon>Flexivirga</taxon>
    </lineage>
</organism>